<accession>A0ABT1A9U1</accession>
<dbReference type="InterPro" id="IPR000415">
    <property type="entry name" value="Nitroreductase-like"/>
</dbReference>
<evidence type="ECO:0000259" key="3">
    <source>
        <dbReference type="Pfam" id="PF00881"/>
    </source>
</evidence>
<dbReference type="PANTHER" id="PTHR43673">
    <property type="entry name" value="NAD(P)H NITROREDUCTASE YDGI-RELATED"/>
    <property type="match status" value="1"/>
</dbReference>
<evidence type="ECO:0000313" key="5">
    <source>
        <dbReference type="Proteomes" id="UP001165283"/>
    </source>
</evidence>
<dbReference type="Pfam" id="PF00881">
    <property type="entry name" value="Nitroreductase"/>
    <property type="match status" value="1"/>
</dbReference>
<name>A0ABT1A9U1_9PSEU</name>
<dbReference type="Gene3D" id="3.40.109.10">
    <property type="entry name" value="NADH Oxidase"/>
    <property type="match status" value="1"/>
</dbReference>
<organism evidence="4 5">
    <name type="scientific">Pseudonocardia humida</name>
    <dbReference type="NCBI Taxonomy" id="2800819"/>
    <lineage>
        <taxon>Bacteria</taxon>
        <taxon>Bacillati</taxon>
        <taxon>Actinomycetota</taxon>
        <taxon>Actinomycetes</taxon>
        <taxon>Pseudonocardiales</taxon>
        <taxon>Pseudonocardiaceae</taxon>
        <taxon>Pseudonocardia</taxon>
    </lineage>
</organism>
<dbReference type="Proteomes" id="UP001165283">
    <property type="component" value="Unassembled WGS sequence"/>
</dbReference>
<evidence type="ECO:0000256" key="1">
    <source>
        <dbReference type="ARBA" id="ARBA00007118"/>
    </source>
</evidence>
<dbReference type="SUPFAM" id="SSF55469">
    <property type="entry name" value="FMN-dependent nitroreductase-like"/>
    <property type="match status" value="1"/>
</dbReference>
<reference evidence="4" key="1">
    <citation type="submission" date="2021-04" db="EMBL/GenBank/DDBJ databases">
        <title>Pseudonocardia sp. nov., isolated from sandy soil of mangrove forest.</title>
        <authorList>
            <person name="Zan Z."/>
            <person name="Huang R."/>
            <person name="Liu W."/>
        </authorList>
    </citation>
    <scope>NUCLEOTIDE SEQUENCE</scope>
    <source>
        <strain evidence="4">S2-4</strain>
    </source>
</reference>
<keyword evidence="2" id="KW-0560">Oxidoreductase</keyword>
<dbReference type="CDD" id="cd02138">
    <property type="entry name" value="TdsD-like"/>
    <property type="match status" value="1"/>
</dbReference>
<dbReference type="PANTHER" id="PTHR43673:SF10">
    <property type="entry name" value="NADH DEHYDROGENASE_NAD(P)H NITROREDUCTASE XCC3605-RELATED"/>
    <property type="match status" value="1"/>
</dbReference>
<evidence type="ECO:0000256" key="2">
    <source>
        <dbReference type="ARBA" id="ARBA00023002"/>
    </source>
</evidence>
<comment type="caution">
    <text evidence="4">The sequence shown here is derived from an EMBL/GenBank/DDBJ whole genome shotgun (WGS) entry which is preliminary data.</text>
</comment>
<evidence type="ECO:0000313" key="4">
    <source>
        <dbReference type="EMBL" id="MCO1659800.1"/>
    </source>
</evidence>
<gene>
    <name evidence="4" type="ORF">KDL28_32530</name>
</gene>
<protein>
    <submittedName>
        <fullName evidence="4">Nitroreductase family protein</fullName>
    </submittedName>
</protein>
<dbReference type="InterPro" id="IPR029479">
    <property type="entry name" value="Nitroreductase"/>
</dbReference>
<dbReference type="EMBL" id="JAGSOV010000071">
    <property type="protein sequence ID" value="MCO1659800.1"/>
    <property type="molecule type" value="Genomic_DNA"/>
</dbReference>
<sequence length="185" mass="19964">METESRAALHPILAQRWSPRAFDPTVQIDAEQLDTILEAARWAPSASNTQPWRFLAGRRGERAYEALAAALKPTNRLWARDASALVLVAAETAGPDGVPRRWALYDTGQAAAHLSAQAHSMGLAVRQMGGFIPAALPPLPDRVVPLAVAALGVPLEPARIPDDHPATRLAPRARRPLAELLLDCE</sequence>
<comment type="similarity">
    <text evidence="1">Belongs to the nitroreductase family.</text>
</comment>
<feature type="domain" description="Nitroreductase" evidence="3">
    <location>
        <begin position="13"/>
        <end position="135"/>
    </location>
</feature>
<proteinExistence type="inferred from homology"/>
<dbReference type="RefSeq" id="WP_252444831.1">
    <property type="nucleotide sequence ID" value="NZ_JAGSOV010000071.1"/>
</dbReference>
<keyword evidence="5" id="KW-1185">Reference proteome</keyword>